<dbReference type="Proteomes" id="UP001165383">
    <property type="component" value="Unassembled WGS sequence"/>
</dbReference>
<accession>A0ABT0SBC9</accession>
<feature type="transmembrane region" description="Helical" evidence="1">
    <location>
        <begin position="311"/>
        <end position="329"/>
    </location>
</feature>
<protein>
    <submittedName>
        <fullName evidence="3">Phosphatase PAP2 family protein</fullName>
    </submittedName>
</protein>
<keyword evidence="4" id="KW-1185">Reference proteome</keyword>
<feature type="transmembrane region" description="Helical" evidence="1">
    <location>
        <begin position="117"/>
        <end position="142"/>
    </location>
</feature>
<keyword evidence="1" id="KW-0812">Transmembrane</keyword>
<dbReference type="EMBL" id="JAMGBB010000001">
    <property type="protein sequence ID" value="MCL6741419.1"/>
    <property type="molecule type" value="Genomic_DNA"/>
</dbReference>
<evidence type="ECO:0000313" key="4">
    <source>
        <dbReference type="Proteomes" id="UP001165383"/>
    </source>
</evidence>
<evidence type="ECO:0000259" key="2">
    <source>
        <dbReference type="Pfam" id="PF14378"/>
    </source>
</evidence>
<feature type="transmembrane region" description="Helical" evidence="1">
    <location>
        <begin position="209"/>
        <end position="228"/>
    </location>
</feature>
<feature type="transmembrane region" description="Helical" evidence="1">
    <location>
        <begin position="74"/>
        <end position="96"/>
    </location>
</feature>
<evidence type="ECO:0000256" key="1">
    <source>
        <dbReference type="SAM" id="Phobius"/>
    </source>
</evidence>
<keyword evidence="1" id="KW-0472">Membrane</keyword>
<proteinExistence type="predicted"/>
<dbReference type="RefSeq" id="WP_249915803.1">
    <property type="nucleotide sequence ID" value="NZ_JAMGBB010000001.1"/>
</dbReference>
<sequence length="374" mass="41333">MAQKTLFPFKRGLIPAIVSIQKLYHPLEFMGELSKAQVLLAPLALTGLIALAGLSAAFAAGLDTSLVAIEYFEVAVGFTCLALLVWAFIETTKMALRSADRPLQELRRQLPERLDHLVLPAVIFPLFLTGFTVAKSAIPFLIGYRWDAFWANADHWLFGTDPWRITHWFIGPTGTRILAWCYTFVWGTALVYVNAFVAIYGTRKTIAEYFAVVLLTWFVVGFLGAYAWSSAGPVFLHLVDSSYAHRFEELRSTINQSLPPGRGLRFIQSYLELAFDSKVVVRGGGISAMPSVHVATATIFFLVANGAIRKALAAVFYACIFVGSVHFGYHYALDGLIGSIIAVGCWFTVRLYIKRLSRAPLEELNPVPIPSGAE</sequence>
<dbReference type="Pfam" id="PF14378">
    <property type="entry name" value="PAP2_3"/>
    <property type="match status" value="1"/>
</dbReference>
<feature type="transmembrane region" description="Helical" evidence="1">
    <location>
        <begin position="279"/>
        <end position="304"/>
    </location>
</feature>
<keyword evidence="1" id="KW-1133">Transmembrane helix</keyword>
<feature type="transmembrane region" description="Helical" evidence="1">
    <location>
        <begin position="177"/>
        <end position="197"/>
    </location>
</feature>
<feature type="transmembrane region" description="Helical" evidence="1">
    <location>
        <begin position="38"/>
        <end position="62"/>
    </location>
</feature>
<evidence type="ECO:0000313" key="3">
    <source>
        <dbReference type="EMBL" id="MCL6741419.1"/>
    </source>
</evidence>
<feature type="transmembrane region" description="Helical" evidence="1">
    <location>
        <begin position="335"/>
        <end position="353"/>
    </location>
</feature>
<name>A0ABT0SBC9_9SPHN</name>
<comment type="caution">
    <text evidence="3">The sequence shown here is derived from an EMBL/GenBank/DDBJ whole genome shotgun (WGS) entry which is preliminary data.</text>
</comment>
<feature type="domain" description="Inositolphosphotransferase Aur1/Ipt1" evidence="2">
    <location>
        <begin position="154"/>
        <end position="345"/>
    </location>
</feature>
<organism evidence="3 4">
    <name type="scientific">Sphingomonas brevis</name>
    <dbReference type="NCBI Taxonomy" id="2908206"/>
    <lineage>
        <taxon>Bacteria</taxon>
        <taxon>Pseudomonadati</taxon>
        <taxon>Pseudomonadota</taxon>
        <taxon>Alphaproteobacteria</taxon>
        <taxon>Sphingomonadales</taxon>
        <taxon>Sphingomonadaceae</taxon>
        <taxon>Sphingomonas</taxon>
    </lineage>
</organism>
<dbReference type="InterPro" id="IPR026841">
    <property type="entry name" value="Aur1/Ipt1"/>
</dbReference>
<reference evidence="3" key="1">
    <citation type="submission" date="2022-05" db="EMBL/GenBank/DDBJ databases">
        <authorList>
            <person name="Jo J.-H."/>
            <person name="Im W.-T."/>
        </authorList>
    </citation>
    <scope>NUCLEOTIDE SEQUENCE</scope>
    <source>
        <strain evidence="3">RB56-2</strain>
    </source>
</reference>
<gene>
    <name evidence="3" type="ORF">LZ518_09780</name>
</gene>